<accession>A0ACC4AW07</accession>
<dbReference type="Proteomes" id="UP000309997">
    <property type="component" value="Unassembled WGS sequence"/>
</dbReference>
<proteinExistence type="predicted"/>
<evidence type="ECO:0000313" key="1">
    <source>
        <dbReference type="EMBL" id="KAL3570429.1"/>
    </source>
</evidence>
<evidence type="ECO:0000313" key="2">
    <source>
        <dbReference type="Proteomes" id="UP000309997"/>
    </source>
</evidence>
<reference evidence="1 2" key="1">
    <citation type="journal article" date="2024" name="Plant Biotechnol. J.">
        <title>Genome and CRISPR/Cas9 system of a widespread forest tree (Populus alba) in the world.</title>
        <authorList>
            <person name="Liu Y.J."/>
            <person name="Jiang P.F."/>
            <person name="Han X.M."/>
            <person name="Li X.Y."/>
            <person name="Wang H.M."/>
            <person name="Wang Y.J."/>
            <person name="Wang X.X."/>
            <person name="Zeng Q.Y."/>
        </authorList>
    </citation>
    <scope>NUCLEOTIDE SEQUENCE [LARGE SCALE GENOMIC DNA]</scope>
    <source>
        <strain evidence="2">cv. PAL-ZL1</strain>
    </source>
</reference>
<sequence length="89" mass="10290">MWRICGMEDDINKSPTSHVSNGYLCLHDLSVLISHHMYVLGYYLFFLSFGSPVQTGIDFYRLPYQHLTSLPVQINGVSLEWNVIQDDDH</sequence>
<comment type="caution">
    <text evidence="1">The sequence shown here is derived from an EMBL/GenBank/DDBJ whole genome shotgun (WGS) entry which is preliminary data.</text>
</comment>
<organism evidence="1 2">
    <name type="scientific">Populus alba</name>
    <name type="common">White poplar</name>
    <dbReference type="NCBI Taxonomy" id="43335"/>
    <lineage>
        <taxon>Eukaryota</taxon>
        <taxon>Viridiplantae</taxon>
        <taxon>Streptophyta</taxon>
        <taxon>Embryophyta</taxon>
        <taxon>Tracheophyta</taxon>
        <taxon>Spermatophyta</taxon>
        <taxon>Magnoliopsida</taxon>
        <taxon>eudicotyledons</taxon>
        <taxon>Gunneridae</taxon>
        <taxon>Pentapetalae</taxon>
        <taxon>rosids</taxon>
        <taxon>fabids</taxon>
        <taxon>Malpighiales</taxon>
        <taxon>Salicaceae</taxon>
        <taxon>Saliceae</taxon>
        <taxon>Populus</taxon>
    </lineage>
</organism>
<protein>
    <submittedName>
        <fullName evidence="1">Uncharacterized protein</fullName>
    </submittedName>
</protein>
<dbReference type="EMBL" id="RCHU02000015">
    <property type="protein sequence ID" value="KAL3570429.1"/>
    <property type="molecule type" value="Genomic_DNA"/>
</dbReference>
<gene>
    <name evidence="1" type="ORF">D5086_027678</name>
</gene>
<keyword evidence="2" id="KW-1185">Reference proteome</keyword>
<name>A0ACC4AW07_POPAL</name>